<organism evidence="8 9">
    <name type="scientific">Chryseobacterium mucoviscidosis</name>
    <dbReference type="NCBI Taxonomy" id="1945581"/>
    <lineage>
        <taxon>Bacteria</taxon>
        <taxon>Pseudomonadati</taxon>
        <taxon>Bacteroidota</taxon>
        <taxon>Flavobacteriia</taxon>
        <taxon>Flavobacteriales</taxon>
        <taxon>Weeksellaceae</taxon>
        <taxon>Chryseobacterium group</taxon>
        <taxon>Chryseobacterium</taxon>
    </lineage>
</organism>
<evidence type="ECO:0008006" key="10">
    <source>
        <dbReference type="Google" id="ProtNLM"/>
    </source>
</evidence>
<dbReference type="Pfam" id="PF07980">
    <property type="entry name" value="SusD_RagB"/>
    <property type="match status" value="1"/>
</dbReference>
<reference evidence="9" key="1">
    <citation type="submission" date="2017-02" db="EMBL/GenBank/DDBJ databases">
        <authorList>
            <person name="Tetz G."/>
            <person name="Tetz V."/>
        </authorList>
    </citation>
    <scope>NUCLEOTIDE SEQUENCE [LARGE SCALE GENOMIC DNA]</scope>
    <source>
        <strain evidence="9">VT16-26</strain>
    </source>
</reference>
<gene>
    <name evidence="8" type="ORF">B0E34_16180</name>
</gene>
<dbReference type="Proteomes" id="UP000196355">
    <property type="component" value="Unassembled WGS sequence"/>
</dbReference>
<dbReference type="SUPFAM" id="SSF48452">
    <property type="entry name" value="TPR-like"/>
    <property type="match status" value="1"/>
</dbReference>
<feature type="domain" description="SusD-like N-terminal" evidence="7">
    <location>
        <begin position="91"/>
        <end position="210"/>
    </location>
</feature>
<evidence type="ECO:0000259" key="6">
    <source>
        <dbReference type="Pfam" id="PF07980"/>
    </source>
</evidence>
<dbReference type="PROSITE" id="PS51257">
    <property type="entry name" value="PROKAR_LIPOPROTEIN"/>
    <property type="match status" value="1"/>
</dbReference>
<dbReference type="Gene3D" id="1.25.40.390">
    <property type="match status" value="1"/>
</dbReference>
<evidence type="ECO:0000256" key="3">
    <source>
        <dbReference type="ARBA" id="ARBA00022729"/>
    </source>
</evidence>
<evidence type="ECO:0000256" key="4">
    <source>
        <dbReference type="ARBA" id="ARBA00023136"/>
    </source>
</evidence>
<evidence type="ECO:0000256" key="2">
    <source>
        <dbReference type="ARBA" id="ARBA00006275"/>
    </source>
</evidence>
<name>A0A202BWA1_9FLAO</name>
<evidence type="ECO:0000256" key="5">
    <source>
        <dbReference type="ARBA" id="ARBA00023237"/>
    </source>
</evidence>
<keyword evidence="9" id="KW-1185">Reference proteome</keyword>
<dbReference type="InterPro" id="IPR012944">
    <property type="entry name" value="SusD_RagB_dom"/>
</dbReference>
<keyword evidence="3" id="KW-0732">Signal</keyword>
<evidence type="ECO:0000313" key="9">
    <source>
        <dbReference type="Proteomes" id="UP000196355"/>
    </source>
</evidence>
<accession>A0A202BWA1</accession>
<dbReference type="EMBL" id="MVAG01000128">
    <property type="protein sequence ID" value="OVE55754.1"/>
    <property type="molecule type" value="Genomic_DNA"/>
</dbReference>
<dbReference type="InterPro" id="IPR033985">
    <property type="entry name" value="SusD-like_N"/>
</dbReference>
<proteinExistence type="inferred from homology"/>
<comment type="caution">
    <text evidence="8">The sequence shown here is derived from an EMBL/GenBank/DDBJ whole genome shotgun (WGS) entry which is preliminary data.</text>
</comment>
<sequence>MKKTIFTIIFLISLSSCRDFLYNEPVESVSINEQLGTKTGMLESLNGAYYQLRSTYFLEPAITYGDLLSGNFKFSPATSGNISIDSQVSNIYQFDDQKTESDLAYFYSNMYQLINNVNLILQYADNLTDATLSEISEIKAEALGMRAFAHFQLYKYYAQNYSYTADASHLGIVYNLKPLKVGVDYPSRKTAAETFVLLENDVEQALSLFQSEKAIPAGLKKNFLTANAVKLLASEIALWKGDWQKAINYSNDLITNSSYTLTPGNEMADNWAVSESIFELANDSNNDFPASQLYNFISSGSKSSYVASHDVYNLFSSSDKRKTLFETKNLATKISGVSVSLPYHFTRKYKIKTGSLIYRLTLAYFIRAEAAFHAGNNIQALNDINTIRNRAGLTSLTNISLDAILEEKRKEFIFENQYFFDLMRNHKNIVRNDGCISLNCNPAYPNNKFVAPIPQATISVNSAMQQNPGY</sequence>
<protein>
    <recommendedName>
        <fullName evidence="10">RagB/SusD family nutrient uptake outer membrane protein</fullName>
    </recommendedName>
</protein>
<comment type="subcellular location">
    <subcellularLocation>
        <location evidence="1">Cell outer membrane</location>
    </subcellularLocation>
</comment>
<dbReference type="RefSeq" id="WP_087711117.1">
    <property type="nucleotide sequence ID" value="NZ_JAKYXK010000032.1"/>
</dbReference>
<keyword evidence="5" id="KW-0998">Cell outer membrane</keyword>
<dbReference type="InterPro" id="IPR011990">
    <property type="entry name" value="TPR-like_helical_dom_sf"/>
</dbReference>
<comment type="similarity">
    <text evidence="2">Belongs to the SusD family.</text>
</comment>
<dbReference type="Gene3D" id="2.20.20.130">
    <property type="match status" value="1"/>
</dbReference>
<dbReference type="Pfam" id="PF14322">
    <property type="entry name" value="SusD-like_3"/>
    <property type="match status" value="1"/>
</dbReference>
<evidence type="ECO:0000259" key="7">
    <source>
        <dbReference type="Pfam" id="PF14322"/>
    </source>
</evidence>
<feature type="domain" description="RagB/SusD" evidence="6">
    <location>
        <begin position="348"/>
        <end position="470"/>
    </location>
</feature>
<evidence type="ECO:0000256" key="1">
    <source>
        <dbReference type="ARBA" id="ARBA00004442"/>
    </source>
</evidence>
<dbReference type="GO" id="GO:0009279">
    <property type="term" value="C:cell outer membrane"/>
    <property type="evidence" value="ECO:0007669"/>
    <property type="project" value="UniProtKB-SubCell"/>
</dbReference>
<keyword evidence="4" id="KW-0472">Membrane</keyword>
<dbReference type="AlphaFoldDB" id="A0A202BWA1"/>
<dbReference type="Gene3D" id="1.25.40.900">
    <property type="match status" value="1"/>
</dbReference>
<evidence type="ECO:0000313" key="8">
    <source>
        <dbReference type="EMBL" id="OVE55754.1"/>
    </source>
</evidence>